<evidence type="ECO:0000256" key="4">
    <source>
        <dbReference type="ARBA" id="ARBA00022434"/>
    </source>
</evidence>
<proteinExistence type="inferred from homology"/>
<dbReference type="SUPFAM" id="SSF55387">
    <property type="entry name" value="Frataxin/Nqo15-like"/>
    <property type="match status" value="1"/>
</dbReference>
<reference evidence="15" key="1">
    <citation type="submission" date="2013-03" db="EMBL/GenBank/DDBJ databases">
        <title>The Genome Sequence of Anopheles epiroticus epiroticus2.</title>
        <authorList>
            <consortium name="The Broad Institute Genomics Platform"/>
            <person name="Neafsey D.E."/>
            <person name="Howell P."/>
            <person name="Walker B."/>
            <person name="Young S.K."/>
            <person name="Zeng Q."/>
            <person name="Gargeya S."/>
            <person name="Fitzgerald M."/>
            <person name="Haas B."/>
            <person name="Abouelleil A."/>
            <person name="Allen A.W."/>
            <person name="Alvarado L."/>
            <person name="Arachchi H.M."/>
            <person name="Berlin A.M."/>
            <person name="Chapman S.B."/>
            <person name="Gainer-Dewar J."/>
            <person name="Goldberg J."/>
            <person name="Griggs A."/>
            <person name="Gujja S."/>
            <person name="Hansen M."/>
            <person name="Howarth C."/>
            <person name="Imamovic A."/>
            <person name="Ireland A."/>
            <person name="Larimer J."/>
            <person name="McCowan C."/>
            <person name="Murphy C."/>
            <person name="Pearson M."/>
            <person name="Poon T.W."/>
            <person name="Priest M."/>
            <person name="Roberts A."/>
            <person name="Saif S."/>
            <person name="Shea T."/>
            <person name="Sisk P."/>
            <person name="Sykes S."/>
            <person name="Wortman J."/>
            <person name="Nusbaum C."/>
            <person name="Birren B."/>
        </authorList>
    </citation>
    <scope>NUCLEOTIDE SEQUENCE [LARGE SCALE GENOMIC DNA]</scope>
    <source>
        <strain evidence="15">Epiroticus2</strain>
    </source>
</reference>
<sequence>MNYMLRPIVGRWGGRLISCTHTLDPAVMPCCNRLSREPVEAIVSKRSCNLRFSRPYSSMNPNDFIATSLIDSVTFVAVCSDTLESLVDYFEQIVDETNTLKNPDVTYGDGVLTVSFGEPHGTYVINRQLPNRQIWLSSPTSGPKRYDFIPDKRTVNEGYWLYRHDGVTLHELLQREISAIVGRELAFFDLPHSQRPQEPVAPADGRKG</sequence>
<evidence type="ECO:0000256" key="10">
    <source>
        <dbReference type="ARBA" id="ARBA00023065"/>
    </source>
</evidence>
<evidence type="ECO:0000256" key="8">
    <source>
        <dbReference type="ARBA" id="ARBA00023002"/>
    </source>
</evidence>
<keyword evidence="12" id="KW-0350">Heme biosynthesis</keyword>
<dbReference type="GO" id="GO:0004322">
    <property type="term" value="F:ferroxidase activity"/>
    <property type="evidence" value="ECO:0007669"/>
    <property type="project" value="UniProtKB-EC"/>
</dbReference>
<dbReference type="GO" id="GO:0005739">
    <property type="term" value="C:mitochondrion"/>
    <property type="evidence" value="ECO:0007669"/>
    <property type="project" value="UniProtKB-SubCell"/>
</dbReference>
<dbReference type="GO" id="GO:0034986">
    <property type="term" value="F:iron chaperone activity"/>
    <property type="evidence" value="ECO:0007669"/>
    <property type="project" value="TreeGrafter"/>
</dbReference>
<keyword evidence="6" id="KW-0410">Iron transport</keyword>
<dbReference type="FunFam" id="3.30.920.10:FF:000002">
    <property type="entry name" value="Frataxin, mitochondrial"/>
    <property type="match status" value="1"/>
</dbReference>
<accession>A0A182PFV9</accession>
<dbReference type="AlphaFoldDB" id="A0A182PFV9"/>
<dbReference type="InterPro" id="IPR036524">
    <property type="entry name" value="Frataxin/CyaY_sf"/>
</dbReference>
<comment type="similarity">
    <text evidence="2">Belongs to the frataxin family.</text>
</comment>
<dbReference type="Proteomes" id="UP000075885">
    <property type="component" value="Unassembled WGS sequence"/>
</dbReference>
<dbReference type="STRING" id="199890.A0A182PFV9"/>
<keyword evidence="5" id="KW-0813">Transport</keyword>
<dbReference type="InterPro" id="IPR002908">
    <property type="entry name" value="Frataxin/CyaY"/>
</dbReference>
<evidence type="ECO:0000256" key="11">
    <source>
        <dbReference type="ARBA" id="ARBA00023128"/>
    </source>
</evidence>
<dbReference type="VEuPathDB" id="VectorBase:AEPI005818"/>
<evidence type="ECO:0000256" key="6">
    <source>
        <dbReference type="ARBA" id="ARBA00022496"/>
    </source>
</evidence>
<dbReference type="Pfam" id="PF01491">
    <property type="entry name" value="Frataxin_Cyay"/>
    <property type="match status" value="1"/>
</dbReference>
<dbReference type="PRINTS" id="PR00904">
    <property type="entry name" value="FRATAXIN"/>
</dbReference>
<name>A0A182PFV9_9DIPT</name>
<comment type="subcellular location">
    <subcellularLocation>
        <location evidence="1">Mitochondrion</location>
    </subcellularLocation>
</comment>
<keyword evidence="4" id="KW-0409">Iron storage</keyword>
<organism evidence="14 15">
    <name type="scientific">Anopheles epiroticus</name>
    <dbReference type="NCBI Taxonomy" id="199890"/>
    <lineage>
        <taxon>Eukaryota</taxon>
        <taxon>Metazoa</taxon>
        <taxon>Ecdysozoa</taxon>
        <taxon>Arthropoda</taxon>
        <taxon>Hexapoda</taxon>
        <taxon>Insecta</taxon>
        <taxon>Pterygota</taxon>
        <taxon>Neoptera</taxon>
        <taxon>Endopterygota</taxon>
        <taxon>Diptera</taxon>
        <taxon>Nematocera</taxon>
        <taxon>Culicoidea</taxon>
        <taxon>Culicidae</taxon>
        <taxon>Anophelinae</taxon>
        <taxon>Anopheles</taxon>
    </lineage>
</organism>
<comment type="catalytic activity">
    <reaction evidence="13">
        <text>4 Fe(2+) + O2 + 4 H(+) = 4 Fe(3+) + 2 H2O</text>
        <dbReference type="Rhea" id="RHEA:11148"/>
        <dbReference type="ChEBI" id="CHEBI:15377"/>
        <dbReference type="ChEBI" id="CHEBI:15378"/>
        <dbReference type="ChEBI" id="CHEBI:15379"/>
        <dbReference type="ChEBI" id="CHEBI:29033"/>
        <dbReference type="ChEBI" id="CHEBI:29034"/>
        <dbReference type="EC" id="1.16.3.1"/>
    </reaction>
</comment>
<keyword evidence="8" id="KW-0560">Oxidoreductase</keyword>
<evidence type="ECO:0000256" key="13">
    <source>
        <dbReference type="ARBA" id="ARBA00047990"/>
    </source>
</evidence>
<evidence type="ECO:0000313" key="14">
    <source>
        <dbReference type="EnsemblMetazoa" id="AEPI005818-PA"/>
    </source>
</evidence>
<evidence type="ECO:0000256" key="3">
    <source>
        <dbReference type="ARBA" id="ARBA00013107"/>
    </source>
</evidence>
<dbReference type="GO" id="GO:0008199">
    <property type="term" value="F:ferric iron binding"/>
    <property type="evidence" value="ECO:0007669"/>
    <property type="project" value="InterPro"/>
</dbReference>
<dbReference type="GO" id="GO:0016226">
    <property type="term" value="P:iron-sulfur cluster assembly"/>
    <property type="evidence" value="ECO:0007669"/>
    <property type="project" value="InterPro"/>
</dbReference>
<keyword evidence="7" id="KW-0809">Transit peptide</keyword>
<dbReference type="GO" id="GO:0006826">
    <property type="term" value="P:iron ion transport"/>
    <property type="evidence" value="ECO:0007669"/>
    <property type="project" value="UniProtKB-KW"/>
</dbReference>
<dbReference type="EC" id="1.16.3.1" evidence="3"/>
<keyword evidence="15" id="KW-1185">Reference proteome</keyword>
<dbReference type="Gene3D" id="3.30.920.10">
    <property type="entry name" value="Frataxin/CyaY"/>
    <property type="match status" value="1"/>
</dbReference>
<dbReference type="NCBIfam" id="TIGR03421">
    <property type="entry name" value="FeS_CyaY"/>
    <property type="match status" value="1"/>
</dbReference>
<dbReference type="PANTHER" id="PTHR16821:SF2">
    <property type="entry name" value="FRATAXIN, MITOCHONDRIAL"/>
    <property type="match status" value="1"/>
</dbReference>
<evidence type="ECO:0000256" key="9">
    <source>
        <dbReference type="ARBA" id="ARBA00023004"/>
    </source>
</evidence>
<dbReference type="InterPro" id="IPR020895">
    <property type="entry name" value="Frataxin_CS"/>
</dbReference>
<dbReference type="PROSITE" id="PS01344">
    <property type="entry name" value="FRATAXIN_1"/>
    <property type="match status" value="1"/>
</dbReference>
<keyword evidence="9" id="KW-0408">Iron</keyword>
<protein>
    <recommendedName>
        <fullName evidence="3">ferroxidase</fullName>
        <ecNumber evidence="3">1.16.3.1</ecNumber>
    </recommendedName>
</protein>
<evidence type="ECO:0000313" key="15">
    <source>
        <dbReference type="Proteomes" id="UP000075885"/>
    </source>
</evidence>
<dbReference type="GO" id="GO:0006783">
    <property type="term" value="P:heme biosynthetic process"/>
    <property type="evidence" value="ECO:0007669"/>
    <property type="project" value="UniProtKB-KW"/>
</dbReference>
<keyword evidence="10" id="KW-0406">Ion transport</keyword>
<evidence type="ECO:0000256" key="1">
    <source>
        <dbReference type="ARBA" id="ARBA00004173"/>
    </source>
</evidence>
<dbReference type="PANTHER" id="PTHR16821">
    <property type="entry name" value="FRATAXIN"/>
    <property type="match status" value="1"/>
</dbReference>
<dbReference type="GO" id="GO:0051537">
    <property type="term" value="F:2 iron, 2 sulfur cluster binding"/>
    <property type="evidence" value="ECO:0007669"/>
    <property type="project" value="TreeGrafter"/>
</dbReference>
<dbReference type="PROSITE" id="PS50810">
    <property type="entry name" value="FRATAXIN_2"/>
    <property type="match status" value="1"/>
</dbReference>
<reference evidence="14" key="2">
    <citation type="submission" date="2020-05" db="UniProtKB">
        <authorList>
            <consortium name="EnsemblMetazoa"/>
        </authorList>
    </citation>
    <scope>IDENTIFICATION</scope>
    <source>
        <strain evidence="14">Epiroticus2</strain>
    </source>
</reference>
<dbReference type="NCBIfam" id="TIGR03422">
    <property type="entry name" value="mito_frataxin"/>
    <property type="match status" value="1"/>
</dbReference>
<dbReference type="SMART" id="SM01219">
    <property type="entry name" value="Frataxin_Cyay"/>
    <property type="match status" value="1"/>
</dbReference>
<dbReference type="GO" id="GO:0006879">
    <property type="term" value="P:intracellular iron ion homeostasis"/>
    <property type="evidence" value="ECO:0007669"/>
    <property type="project" value="UniProtKB-KW"/>
</dbReference>
<dbReference type="InterPro" id="IPR017789">
    <property type="entry name" value="Frataxin"/>
</dbReference>
<dbReference type="CDD" id="cd00503">
    <property type="entry name" value="Frataxin"/>
    <property type="match status" value="1"/>
</dbReference>
<dbReference type="EnsemblMetazoa" id="AEPI005818-RA">
    <property type="protein sequence ID" value="AEPI005818-PA"/>
    <property type="gene ID" value="AEPI005818"/>
</dbReference>
<evidence type="ECO:0000256" key="5">
    <source>
        <dbReference type="ARBA" id="ARBA00022448"/>
    </source>
</evidence>
<keyword evidence="11" id="KW-0496">Mitochondrion</keyword>
<evidence type="ECO:0000256" key="7">
    <source>
        <dbReference type="ARBA" id="ARBA00022946"/>
    </source>
</evidence>
<dbReference type="GO" id="GO:0008198">
    <property type="term" value="F:ferrous iron binding"/>
    <property type="evidence" value="ECO:0007669"/>
    <property type="project" value="TreeGrafter"/>
</dbReference>
<evidence type="ECO:0000256" key="12">
    <source>
        <dbReference type="ARBA" id="ARBA00023133"/>
    </source>
</evidence>
<evidence type="ECO:0000256" key="2">
    <source>
        <dbReference type="ARBA" id="ARBA00008183"/>
    </source>
</evidence>